<keyword evidence="6 7" id="KW-0472">Membrane</keyword>
<evidence type="ECO:0000313" key="8">
    <source>
        <dbReference type="EMBL" id="PUZ28112.1"/>
    </source>
</evidence>
<feature type="transmembrane region" description="Helical" evidence="7">
    <location>
        <begin position="171"/>
        <end position="195"/>
    </location>
</feature>
<protein>
    <recommendedName>
        <fullName evidence="7">UPF0056 membrane protein</fullName>
    </recommendedName>
</protein>
<dbReference type="PANTHER" id="PTHR33508">
    <property type="entry name" value="UPF0056 MEMBRANE PROTEIN YHCE"/>
    <property type="match status" value="1"/>
</dbReference>
<dbReference type="Proteomes" id="UP000244450">
    <property type="component" value="Unassembled WGS sequence"/>
</dbReference>
<gene>
    <name evidence="8" type="ORF">DCC81_01110</name>
</gene>
<sequence>MFEFDSRQIITVTITLFAMIDILGSLPVLLSLREKMGHIDAAKATLASGFLMILFLLGGEPFLRLLSVDVHSFAVAGSIVIFVISMEMILGIEFFKGDSDAKTGSLIPIAFPLIAGSGTLTTIMSLKATINPNNIFVGIVINLAIIFAVLRSLSFIERILGKAGLMVLRKFFGVILLAIAVGIFKSNVSLINAGIGSH</sequence>
<evidence type="ECO:0000256" key="6">
    <source>
        <dbReference type="ARBA" id="ARBA00023136"/>
    </source>
</evidence>
<keyword evidence="5 7" id="KW-1133">Transmembrane helix</keyword>
<keyword evidence="9" id="KW-1185">Reference proteome</keyword>
<reference evidence="8 9" key="1">
    <citation type="submission" date="2018-04" db="EMBL/GenBank/DDBJ databases">
        <title>Chitinophaga fuyangensis sp. nov., isolated from soil in a chemical factory.</title>
        <authorList>
            <person name="Chen K."/>
        </authorList>
    </citation>
    <scope>NUCLEOTIDE SEQUENCE [LARGE SCALE GENOMIC DNA]</scope>
    <source>
        <strain evidence="8 9">LY-1</strain>
    </source>
</reference>
<comment type="similarity">
    <text evidence="2 7">Belongs to the UPF0056 (MarC) family.</text>
</comment>
<organism evidence="8 9">
    <name type="scientific">Chitinophaga parva</name>
    <dbReference type="NCBI Taxonomy" id="2169414"/>
    <lineage>
        <taxon>Bacteria</taxon>
        <taxon>Pseudomonadati</taxon>
        <taxon>Bacteroidota</taxon>
        <taxon>Chitinophagia</taxon>
        <taxon>Chitinophagales</taxon>
        <taxon>Chitinophagaceae</taxon>
        <taxon>Chitinophaga</taxon>
    </lineage>
</organism>
<dbReference type="PANTHER" id="PTHR33508:SF1">
    <property type="entry name" value="UPF0056 MEMBRANE PROTEIN YHCE"/>
    <property type="match status" value="1"/>
</dbReference>
<feature type="transmembrane region" description="Helical" evidence="7">
    <location>
        <begin position="44"/>
        <end position="66"/>
    </location>
</feature>
<accession>A0A2T7BKC2</accession>
<dbReference type="InterPro" id="IPR002771">
    <property type="entry name" value="Multi_antbiot-R_MarC"/>
</dbReference>
<dbReference type="EMBL" id="QCYK01000001">
    <property type="protein sequence ID" value="PUZ28112.1"/>
    <property type="molecule type" value="Genomic_DNA"/>
</dbReference>
<dbReference type="RefSeq" id="WP_108684753.1">
    <property type="nucleotide sequence ID" value="NZ_QCYK01000001.1"/>
</dbReference>
<feature type="transmembrane region" description="Helical" evidence="7">
    <location>
        <begin position="132"/>
        <end position="150"/>
    </location>
</feature>
<feature type="transmembrane region" description="Helical" evidence="7">
    <location>
        <begin position="72"/>
        <end position="94"/>
    </location>
</feature>
<feature type="transmembrane region" description="Helical" evidence="7">
    <location>
        <begin position="106"/>
        <end position="126"/>
    </location>
</feature>
<keyword evidence="3" id="KW-1003">Cell membrane</keyword>
<dbReference type="OrthoDB" id="978595at2"/>
<evidence type="ECO:0000256" key="7">
    <source>
        <dbReference type="RuleBase" id="RU362048"/>
    </source>
</evidence>
<comment type="subcellular location">
    <subcellularLocation>
        <location evidence="1 7">Cell membrane</location>
        <topology evidence="1 7">Multi-pass membrane protein</topology>
    </subcellularLocation>
</comment>
<evidence type="ECO:0000256" key="3">
    <source>
        <dbReference type="ARBA" id="ARBA00022475"/>
    </source>
</evidence>
<dbReference type="Pfam" id="PF01914">
    <property type="entry name" value="MarC"/>
    <property type="match status" value="1"/>
</dbReference>
<name>A0A2T7BKC2_9BACT</name>
<dbReference type="GO" id="GO:0005886">
    <property type="term" value="C:plasma membrane"/>
    <property type="evidence" value="ECO:0007669"/>
    <property type="project" value="UniProtKB-SubCell"/>
</dbReference>
<keyword evidence="4 7" id="KW-0812">Transmembrane</keyword>
<evidence type="ECO:0000313" key="9">
    <source>
        <dbReference type="Proteomes" id="UP000244450"/>
    </source>
</evidence>
<evidence type="ECO:0000256" key="1">
    <source>
        <dbReference type="ARBA" id="ARBA00004651"/>
    </source>
</evidence>
<evidence type="ECO:0000256" key="2">
    <source>
        <dbReference type="ARBA" id="ARBA00009784"/>
    </source>
</evidence>
<evidence type="ECO:0000256" key="4">
    <source>
        <dbReference type="ARBA" id="ARBA00022692"/>
    </source>
</evidence>
<proteinExistence type="inferred from homology"/>
<feature type="transmembrane region" description="Helical" evidence="7">
    <location>
        <begin position="12"/>
        <end position="32"/>
    </location>
</feature>
<evidence type="ECO:0000256" key="5">
    <source>
        <dbReference type="ARBA" id="ARBA00022989"/>
    </source>
</evidence>
<comment type="caution">
    <text evidence="8">The sequence shown here is derived from an EMBL/GenBank/DDBJ whole genome shotgun (WGS) entry which is preliminary data.</text>
</comment>
<dbReference type="AlphaFoldDB" id="A0A2T7BKC2"/>